<name>A0A017SV63_9BACT</name>
<accession>A0A017SV63</accession>
<dbReference type="RefSeq" id="WP_052376895.1">
    <property type="nucleotide sequence ID" value="NZ_ASRX01000126.1"/>
</dbReference>
<gene>
    <name evidence="2" type="ORF">CAP_1116</name>
</gene>
<evidence type="ECO:0000313" key="3">
    <source>
        <dbReference type="Proteomes" id="UP000019678"/>
    </source>
</evidence>
<evidence type="ECO:0000256" key="1">
    <source>
        <dbReference type="SAM" id="MobiDB-lite"/>
    </source>
</evidence>
<protein>
    <submittedName>
        <fullName evidence="2">Uncharacterized protein</fullName>
    </submittedName>
</protein>
<dbReference type="OrthoDB" id="9877354at2"/>
<organism evidence="2 3">
    <name type="scientific">Chondromyces apiculatus DSM 436</name>
    <dbReference type="NCBI Taxonomy" id="1192034"/>
    <lineage>
        <taxon>Bacteria</taxon>
        <taxon>Pseudomonadati</taxon>
        <taxon>Myxococcota</taxon>
        <taxon>Polyangia</taxon>
        <taxon>Polyangiales</taxon>
        <taxon>Polyangiaceae</taxon>
        <taxon>Chondromyces</taxon>
    </lineage>
</organism>
<dbReference type="STRING" id="1192034.CAP_1116"/>
<dbReference type="AlphaFoldDB" id="A0A017SV63"/>
<keyword evidence="3" id="KW-1185">Reference proteome</keyword>
<evidence type="ECO:0000313" key="2">
    <source>
        <dbReference type="EMBL" id="EYF00181.1"/>
    </source>
</evidence>
<sequence length="169" mass="18631">MSKQRRRDEHILAERLADAAGFEMYRFVSDTDETQRATLALQPIVETRQVNYALWRAPRDVSAAGAVGAVGAAGALSAPEDAEVDPVATGSLKGRVATWDDDAREDVLRRVVYRHEEDLGFDDEHLDVLLGDDDEDEDEDDASDEDGEDDGDEDDVDSDEDENDGDDDT</sequence>
<proteinExistence type="predicted"/>
<reference evidence="2 3" key="1">
    <citation type="submission" date="2013-05" db="EMBL/GenBank/DDBJ databases">
        <title>Genome assembly of Chondromyces apiculatus DSM 436.</title>
        <authorList>
            <person name="Sharma G."/>
            <person name="Khatri I."/>
            <person name="Kaur C."/>
            <person name="Mayilraj S."/>
            <person name="Subramanian S."/>
        </authorList>
    </citation>
    <scope>NUCLEOTIDE SEQUENCE [LARGE SCALE GENOMIC DNA]</scope>
    <source>
        <strain evidence="2 3">DSM 436</strain>
    </source>
</reference>
<comment type="caution">
    <text evidence="2">The sequence shown here is derived from an EMBL/GenBank/DDBJ whole genome shotgun (WGS) entry which is preliminary data.</text>
</comment>
<feature type="region of interest" description="Disordered" evidence="1">
    <location>
        <begin position="122"/>
        <end position="169"/>
    </location>
</feature>
<dbReference type="Proteomes" id="UP000019678">
    <property type="component" value="Unassembled WGS sequence"/>
</dbReference>
<dbReference type="EMBL" id="ASRX01000126">
    <property type="protein sequence ID" value="EYF00181.1"/>
    <property type="molecule type" value="Genomic_DNA"/>
</dbReference>
<feature type="compositionally biased region" description="Acidic residues" evidence="1">
    <location>
        <begin position="128"/>
        <end position="169"/>
    </location>
</feature>